<accession>A0A9K3PC86</accession>
<dbReference type="Proteomes" id="UP000693970">
    <property type="component" value="Unassembled WGS sequence"/>
</dbReference>
<keyword evidence="3" id="KW-1185">Reference proteome</keyword>
<organism evidence="2 3">
    <name type="scientific">Nitzschia inconspicua</name>
    <dbReference type="NCBI Taxonomy" id="303405"/>
    <lineage>
        <taxon>Eukaryota</taxon>
        <taxon>Sar</taxon>
        <taxon>Stramenopiles</taxon>
        <taxon>Ochrophyta</taxon>
        <taxon>Bacillariophyta</taxon>
        <taxon>Bacillariophyceae</taxon>
        <taxon>Bacillariophycidae</taxon>
        <taxon>Bacillariales</taxon>
        <taxon>Bacillariaceae</taxon>
        <taxon>Nitzschia</taxon>
    </lineage>
</organism>
<comment type="caution">
    <text evidence="2">The sequence shown here is derived from an EMBL/GenBank/DDBJ whole genome shotgun (WGS) entry which is preliminary data.</text>
</comment>
<feature type="signal peptide" evidence="1">
    <location>
        <begin position="1"/>
        <end position="21"/>
    </location>
</feature>
<evidence type="ECO:0000313" key="2">
    <source>
        <dbReference type="EMBL" id="KAG7341665.1"/>
    </source>
</evidence>
<dbReference type="EMBL" id="JAGRRH010000026">
    <property type="protein sequence ID" value="KAG7341665.1"/>
    <property type="molecule type" value="Genomic_DNA"/>
</dbReference>
<sequence>MLKTSFFSFCAILVSLQTAFAFHVVTPRSKVLSSLKAVPTLEEWKVLEDGRLEGTVKGHPEYEDGSVISTSPPSSKAIDNSVVETINGHKYMLQNQQPSDTTATNNQSFFPIPFSKMNVEGDVTVKDEEMSETKKLMQQVKDAGIAGVISYALWEFGFWTISVPVCIAAYREVTGHWPDFTNQDDLQKLGAEAFAFVNVARFAVPLRIGLALGSTPWIQKNVVDRFSKKKDEER</sequence>
<name>A0A9K3PC86_9STRA</name>
<evidence type="ECO:0000256" key="1">
    <source>
        <dbReference type="SAM" id="SignalP"/>
    </source>
</evidence>
<evidence type="ECO:0000313" key="3">
    <source>
        <dbReference type="Proteomes" id="UP000693970"/>
    </source>
</evidence>
<dbReference type="OrthoDB" id="201045at2759"/>
<protein>
    <recommendedName>
        <fullName evidence="4">DUF1279 domain-containing protein</fullName>
    </recommendedName>
</protein>
<reference evidence="2" key="1">
    <citation type="journal article" date="2021" name="Sci. Rep.">
        <title>Diploid genomic architecture of Nitzschia inconspicua, an elite biomass production diatom.</title>
        <authorList>
            <person name="Oliver A."/>
            <person name="Podell S."/>
            <person name="Pinowska A."/>
            <person name="Traller J.C."/>
            <person name="Smith S.R."/>
            <person name="McClure R."/>
            <person name="Beliaev A."/>
            <person name="Bohutskyi P."/>
            <person name="Hill E.A."/>
            <person name="Rabines A."/>
            <person name="Zheng H."/>
            <person name="Allen L.Z."/>
            <person name="Kuo A."/>
            <person name="Grigoriev I.V."/>
            <person name="Allen A.E."/>
            <person name="Hazlebeck D."/>
            <person name="Allen E.E."/>
        </authorList>
    </citation>
    <scope>NUCLEOTIDE SEQUENCE</scope>
    <source>
        <strain evidence="2">Hildebrandi</strain>
    </source>
</reference>
<evidence type="ECO:0008006" key="4">
    <source>
        <dbReference type="Google" id="ProtNLM"/>
    </source>
</evidence>
<reference evidence="2" key="2">
    <citation type="submission" date="2021-04" db="EMBL/GenBank/DDBJ databases">
        <authorList>
            <person name="Podell S."/>
        </authorList>
    </citation>
    <scope>NUCLEOTIDE SEQUENCE</scope>
    <source>
        <strain evidence="2">Hildebrandi</strain>
    </source>
</reference>
<gene>
    <name evidence="2" type="ORF">IV203_023618</name>
</gene>
<dbReference type="AlphaFoldDB" id="A0A9K3PC86"/>
<keyword evidence="1" id="KW-0732">Signal</keyword>
<proteinExistence type="predicted"/>
<feature type="chain" id="PRO_5039921405" description="DUF1279 domain-containing protein" evidence="1">
    <location>
        <begin position="22"/>
        <end position="234"/>
    </location>
</feature>